<evidence type="ECO:0000256" key="4">
    <source>
        <dbReference type="ARBA" id="ARBA00038440"/>
    </source>
</evidence>
<feature type="binding site" evidence="6">
    <location>
        <position position="119"/>
    </location>
    <ligand>
        <name>(6R)-10-formyltetrahydrofolate</name>
        <dbReference type="ChEBI" id="CHEBI:195366"/>
    </ligand>
</feature>
<dbReference type="EMBL" id="AP023366">
    <property type="protein sequence ID" value="BCJ87150.1"/>
    <property type="molecule type" value="Genomic_DNA"/>
</dbReference>
<comment type="pathway">
    <text evidence="1 6">Purine metabolism; IMP biosynthesis via de novo pathway; N(2)-formyl-N(1)-(5-phospho-D-ribosyl)glycinamide from N(1)-(5-phospho-D-ribosyl)glycinamide (10-formyl THF route): step 1/1.</text>
</comment>
<reference evidence="8 9" key="1">
    <citation type="submission" date="2020-08" db="EMBL/GenBank/DDBJ databases">
        <title>Complete Genome Sequence of Effusibacillus dendaii Strain skT53, Isolated from Farmland soil.</title>
        <authorList>
            <person name="Konishi T."/>
            <person name="Kawasaki H."/>
        </authorList>
    </citation>
    <scope>NUCLEOTIDE SEQUENCE [LARGE SCALE GENOMIC DNA]</scope>
    <source>
        <strain evidence="9">skT53</strain>
    </source>
</reference>
<comment type="catalytic activity">
    <reaction evidence="5 6">
        <text>N(1)-(5-phospho-beta-D-ribosyl)glycinamide + (6R)-10-formyltetrahydrofolate = N(2)-formyl-N(1)-(5-phospho-beta-D-ribosyl)glycinamide + (6S)-5,6,7,8-tetrahydrofolate + H(+)</text>
        <dbReference type="Rhea" id="RHEA:15053"/>
        <dbReference type="ChEBI" id="CHEBI:15378"/>
        <dbReference type="ChEBI" id="CHEBI:57453"/>
        <dbReference type="ChEBI" id="CHEBI:143788"/>
        <dbReference type="ChEBI" id="CHEBI:147286"/>
        <dbReference type="ChEBI" id="CHEBI:195366"/>
        <dbReference type="EC" id="2.1.2.2"/>
    </reaction>
</comment>
<dbReference type="PANTHER" id="PTHR43369:SF2">
    <property type="entry name" value="PHOSPHORIBOSYLGLYCINAMIDE FORMYLTRANSFERASE"/>
    <property type="match status" value="1"/>
</dbReference>
<evidence type="ECO:0000256" key="2">
    <source>
        <dbReference type="ARBA" id="ARBA00022679"/>
    </source>
</evidence>
<keyword evidence="3 6" id="KW-0658">Purine biosynthesis</keyword>
<feature type="domain" description="Formyl transferase N-terminal" evidence="7">
    <location>
        <begin position="13"/>
        <end position="194"/>
    </location>
</feature>
<dbReference type="Proteomes" id="UP000593802">
    <property type="component" value="Chromosome"/>
</dbReference>
<keyword evidence="2 6" id="KW-0808">Transferase</keyword>
<dbReference type="EC" id="2.1.2.2" evidence="6"/>
<accession>A0A7I8DF23</accession>
<dbReference type="RefSeq" id="WP_200756846.1">
    <property type="nucleotide sequence ID" value="NZ_AP023366.1"/>
</dbReference>
<dbReference type="Pfam" id="PF00551">
    <property type="entry name" value="Formyl_trans_N"/>
    <property type="match status" value="1"/>
</dbReference>
<dbReference type="AlphaFoldDB" id="A0A7I8DF23"/>
<organism evidence="8 9">
    <name type="scientific">Effusibacillus dendaii</name>
    <dbReference type="NCBI Taxonomy" id="2743772"/>
    <lineage>
        <taxon>Bacteria</taxon>
        <taxon>Bacillati</taxon>
        <taxon>Bacillota</taxon>
        <taxon>Bacilli</taxon>
        <taxon>Bacillales</taxon>
        <taxon>Alicyclobacillaceae</taxon>
        <taxon>Effusibacillus</taxon>
    </lineage>
</organism>
<gene>
    <name evidence="6 8" type="primary">purN</name>
    <name evidence="8" type="ORF">skT53_21350</name>
</gene>
<dbReference type="InterPro" id="IPR004607">
    <property type="entry name" value="GART"/>
</dbReference>
<dbReference type="InterPro" id="IPR036477">
    <property type="entry name" value="Formyl_transf_N_sf"/>
</dbReference>
<evidence type="ECO:0000313" key="9">
    <source>
        <dbReference type="Proteomes" id="UP000593802"/>
    </source>
</evidence>
<dbReference type="NCBIfam" id="TIGR00639">
    <property type="entry name" value="PurN"/>
    <property type="match status" value="1"/>
</dbReference>
<comment type="similarity">
    <text evidence="4 6">Belongs to the GART family.</text>
</comment>
<feature type="binding site" evidence="6">
    <location>
        <position position="77"/>
    </location>
    <ligand>
        <name>(6R)-10-formyltetrahydrofolate</name>
        <dbReference type="ChEBI" id="CHEBI:195366"/>
    </ligand>
</feature>
<feature type="binding site" evidence="6">
    <location>
        <begin position="102"/>
        <end position="105"/>
    </location>
    <ligand>
        <name>(6R)-10-formyltetrahydrofolate</name>
        <dbReference type="ChEBI" id="CHEBI:195366"/>
    </ligand>
</feature>
<proteinExistence type="inferred from homology"/>
<dbReference type="HAMAP" id="MF_01930">
    <property type="entry name" value="PurN"/>
    <property type="match status" value="1"/>
</dbReference>
<sequence>MTGQGSWQQSGEKKIAVFASGSGSNLQVLLDRAGTGDLGMAEIVLVVSDKPDSKAVERAQRAGVETCAFIPRQFADKVAYETAILAALREKQVDFIVLAGYMRLVGPTLLEPFRGRIINLHPSLLPMFPGKDAIGQALAAGVAETGVTVHLVDEGMDTGPIIAQERVPILPEDTKESLTRRIQAVEHRLLPQVVANFTKMNNTVVGGQT</sequence>
<dbReference type="InterPro" id="IPR001555">
    <property type="entry name" value="GART_AS"/>
</dbReference>
<comment type="function">
    <text evidence="6">Catalyzes the transfer of a formyl group from 10-formyltetrahydrofolate to 5-phospho-ribosyl-glycinamide (GAR), producing 5-phospho-ribosyl-N-formylglycinamide (FGAR) and tetrahydrofolate.</text>
</comment>
<dbReference type="PANTHER" id="PTHR43369">
    <property type="entry name" value="PHOSPHORIBOSYLGLYCINAMIDE FORMYLTRANSFERASE"/>
    <property type="match status" value="1"/>
</dbReference>
<dbReference type="FunFam" id="3.40.50.170:FF:000007">
    <property type="entry name" value="Phosphoribosylglycinamide formyltransferase"/>
    <property type="match status" value="1"/>
</dbReference>
<evidence type="ECO:0000256" key="3">
    <source>
        <dbReference type="ARBA" id="ARBA00022755"/>
    </source>
</evidence>
<evidence type="ECO:0000256" key="6">
    <source>
        <dbReference type="HAMAP-Rule" id="MF_01930"/>
    </source>
</evidence>
<dbReference type="PROSITE" id="PS00373">
    <property type="entry name" value="GART"/>
    <property type="match status" value="1"/>
</dbReference>
<evidence type="ECO:0000313" key="8">
    <source>
        <dbReference type="EMBL" id="BCJ87150.1"/>
    </source>
</evidence>
<dbReference type="KEGG" id="eff:skT53_21350"/>
<dbReference type="Gene3D" id="3.40.50.170">
    <property type="entry name" value="Formyl transferase, N-terminal domain"/>
    <property type="match status" value="1"/>
</dbReference>
<name>A0A7I8DF23_9BACL</name>
<feature type="site" description="Raises pKa of active site His" evidence="6">
    <location>
        <position position="157"/>
    </location>
</feature>
<keyword evidence="9" id="KW-1185">Reference proteome</keyword>
<evidence type="ECO:0000256" key="5">
    <source>
        <dbReference type="ARBA" id="ARBA00047664"/>
    </source>
</evidence>
<dbReference type="InterPro" id="IPR002376">
    <property type="entry name" value="Formyl_transf_N"/>
</dbReference>
<dbReference type="GO" id="GO:0006189">
    <property type="term" value="P:'de novo' IMP biosynthetic process"/>
    <property type="evidence" value="ECO:0007669"/>
    <property type="project" value="UniProtKB-UniRule"/>
</dbReference>
<dbReference type="CDD" id="cd08645">
    <property type="entry name" value="FMT_core_GART"/>
    <property type="match status" value="1"/>
</dbReference>
<protein>
    <recommendedName>
        <fullName evidence="6">Phosphoribosylglycinamide formyltransferase</fullName>
        <ecNumber evidence="6">2.1.2.2</ecNumber>
    </recommendedName>
    <alternativeName>
        <fullName evidence="6">5'-phosphoribosylglycinamide transformylase</fullName>
    </alternativeName>
    <alternativeName>
        <fullName evidence="6">GAR transformylase</fullName>
        <shortName evidence="6">GART</shortName>
    </alternativeName>
</protein>
<dbReference type="SUPFAM" id="SSF53328">
    <property type="entry name" value="Formyltransferase"/>
    <property type="match status" value="1"/>
</dbReference>
<dbReference type="UniPathway" id="UPA00074">
    <property type="reaction ID" value="UER00126"/>
</dbReference>
<feature type="active site" description="Proton donor" evidence="6">
    <location>
        <position position="121"/>
    </location>
</feature>
<feature type="binding site" evidence="6">
    <location>
        <begin position="23"/>
        <end position="25"/>
    </location>
    <ligand>
        <name>N(1)-(5-phospho-beta-D-ribosyl)glycinamide</name>
        <dbReference type="ChEBI" id="CHEBI:143788"/>
    </ligand>
</feature>
<evidence type="ECO:0000259" key="7">
    <source>
        <dbReference type="Pfam" id="PF00551"/>
    </source>
</evidence>
<dbReference type="GO" id="GO:0004644">
    <property type="term" value="F:phosphoribosylglycinamide formyltransferase activity"/>
    <property type="evidence" value="ECO:0007669"/>
    <property type="project" value="UniProtKB-UniRule"/>
</dbReference>
<evidence type="ECO:0000256" key="1">
    <source>
        <dbReference type="ARBA" id="ARBA00005054"/>
    </source>
</evidence>
<dbReference type="GO" id="GO:0005829">
    <property type="term" value="C:cytosol"/>
    <property type="evidence" value="ECO:0007669"/>
    <property type="project" value="TreeGrafter"/>
</dbReference>